<accession>A0AAW2YCJ1</accession>
<dbReference type="EMBL" id="JACGWN010000001">
    <property type="protein sequence ID" value="KAL0463433.1"/>
    <property type="molecule type" value="Genomic_DNA"/>
</dbReference>
<gene>
    <name evidence="2" type="ORF">Slati_0230900</name>
</gene>
<feature type="region of interest" description="Disordered" evidence="1">
    <location>
        <begin position="1"/>
        <end position="70"/>
    </location>
</feature>
<reference evidence="2" key="1">
    <citation type="submission" date="2020-06" db="EMBL/GenBank/DDBJ databases">
        <authorList>
            <person name="Li T."/>
            <person name="Hu X."/>
            <person name="Zhang T."/>
            <person name="Song X."/>
            <person name="Zhang H."/>
            <person name="Dai N."/>
            <person name="Sheng W."/>
            <person name="Hou X."/>
            <person name="Wei L."/>
        </authorList>
    </citation>
    <scope>NUCLEOTIDE SEQUENCE</scope>
    <source>
        <strain evidence="2">KEN1</strain>
        <tissue evidence="2">Leaf</tissue>
    </source>
</reference>
<sequence length="70" mass="7647">MKQELAERGANLRPVSSSPSSSLAHGTTSSYRSSFIESPARVCRSHNEMDNSPKDVKRVLVDGHHASQKP</sequence>
<evidence type="ECO:0000256" key="1">
    <source>
        <dbReference type="SAM" id="MobiDB-lite"/>
    </source>
</evidence>
<name>A0AAW2YCJ1_9LAMI</name>
<comment type="caution">
    <text evidence="2">The sequence shown here is derived from an EMBL/GenBank/DDBJ whole genome shotgun (WGS) entry which is preliminary data.</text>
</comment>
<feature type="compositionally biased region" description="Low complexity" evidence="1">
    <location>
        <begin position="16"/>
        <end position="30"/>
    </location>
</feature>
<dbReference type="AlphaFoldDB" id="A0AAW2YCJ1"/>
<evidence type="ECO:0000313" key="2">
    <source>
        <dbReference type="EMBL" id="KAL0463433.1"/>
    </source>
</evidence>
<proteinExistence type="predicted"/>
<reference evidence="2" key="2">
    <citation type="journal article" date="2024" name="Plant">
        <title>Genomic evolution and insights into agronomic trait innovations of Sesamum species.</title>
        <authorList>
            <person name="Miao H."/>
            <person name="Wang L."/>
            <person name="Qu L."/>
            <person name="Liu H."/>
            <person name="Sun Y."/>
            <person name="Le M."/>
            <person name="Wang Q."/>
            <person name="Wei S."/>
            <person name="Zheng Y."/>
            <person name="Lin W."/>
            <person name="Duan Y."/>
            <person name="Cao H."/>
            <person name="Xiong S."/>
            <person name="Wang X."/>
            <person name="Wei L."/>
            <person name="Li C."/>
            <person name="Ma Q."/>
            <person name="Ju M."/>
            <person name="Zhao R."/>
            <person name="Li G."/>
            <person name="Mu C."/>
            <person name="Tian Q."/>
            <person name="Mei H."/>
            <person name="Zhang T."/>
            <person name="Gao T."/>
            <person name="Zhang H."/>
        </authorList>
    </citation>
    <scope>NUCLEOTIDE SEQUENCE</scope>
    <source>
        <strain evidence="2">KEN1</strain>
    </source>
</reference>
<organism evidence="2">
    <name type="scientific">Sesamum latifolium</name>
    <dbReference type="NCBI Taxonomy" id="2727402"/>
    <lineage>
        <taxon>Eukaryota</taxon>
        <taxon>Viridiplantae</taxon>
        <taxon>Streptophyta</taxon>
        <taxon>Embryophyta</taxon>
        <taxon>Tracheophyta</taxon>
        <taxon>Spermatophyta</taxon>
        <taxon>Magnoliopsida</taxon>
        <taxon>eudicotyledons</taxon>
        <taxon>Gunneridae</taxon>
        <taxon>Pentapetalae</taxon>
        <taxon>asterids</taxon>
        <taxon>lamiids</taxon>
        <taxon>Lamiales</taxon>
        <taxon>Pedaliaceae</taxon>
        <taxon>Sesamum</taxon>
    </lineage>
</organism>
<protein>
    <submittedName>
        <fullName evidence="2">Uncharacterized protein</fullName>
    </submittedName>
</protein>
<feature type="compositionally biased region" description="Basic and acidic residues" evidence="1">
    <location>
        <begin position="45"/>
        <end position="70"/>
    </location>
</feature>